<dbReference type="OMA" id="RRPRMDW"/>
<feature type="transmembrane region" description="Helical" evidence="2">
    <location>
        <begin position="1140"/>
        <end position="1163"/>
    </location>
</feature>
<protein>
    <submittedName>
        <fullName evidence="3">Uncharacterized protein</fullName>
    </submittedName>
</protein>
<evidence type="ECO:0000313" key="3">
    <source>
        <dbReference type="EMBL" id="CRG88035.1"/>
    </source>
</evidence>
<dbReference type="Proteomes" id="UP000054383">
    <property type="component" value="Unassembled WGS sequence"/>
</dbReference>
<dbReference type="PANTHER" id="PTHR38426">
    <property type="entry name" value="MAINTENANCE OF TELOMERE CAPPING PROTEIN 4"/>
    <property type="match status" value="1"/>
</dbReference>
<feature type="compositionally biased region" description="Polar residues" evidence="1">
    <location>
        <begin position="787"/>
        <end position="797"/>
    </location>
</feature>
<feature type="compositionally biased region" description="Low complexity" evidence="1">
    <location>
        <begin position="128"/>
        <end position="153"/>
    </location>
</feature>
<feature type="compositionally biased region" description="Polar residues" evidence="1">
    <location>
        <begin position="115"/>
        <end position="127"/>
    </location>
</feature>
<feature type="compositionally biased region" description="Basic and acidic residues" evidence="1">
    <location>
        <begin position="692"/>
        <end position="701"/>
    </location>
</feature>
<feature type="compositionally biased region" description="Low complexity" evidence="1">
    <location>
        <begin position="575"/>
        <end position="592"/>
    </location>
</feature>
<gene>
    <name evidence="3" type="ORF">PISL3812_05060</name>
</gene>
<evidence type="ECO:0000256" key="1">
    <source>
        <dbReference type="SAM" id="MobiDB-lite"/>
    </source>
</evidence>
<dbReference type="EMBL" id="CVMT01000004">
    <property type="protein sequence ID" value="CRG88035.1"/>
    <property type="molecule type" value="Genomic_DNA"/>
</dbReference>
<keyword evidence="2" id="KW-1133">Transmembrane helix</keyword>
<proteinExistence type="predicted"/>
<dbReference type="InterPro" id="IPR038769">
    <property type="entry name" value="MTC4"/>
</dbReference>
<feature type="compositionally biased region" description="Polar residues" evidence="1">
    <location>
        <begin position="828"/>
        <end position="838"/>
    </location>
</feature>
<feature type="region of interest" description="Disordered" evidence="1">
    <location>
        <begin position="439"/>
        <end position="458"/>
    </location>
</feature>
<dbReference type="OrthoDB" id="5034579at2759"/>
<feature type="compositionally biased region" description="Basic and acidic residues" evidence="1">
    <location>
        <begin position="594"/>
        <end position="603"/>
    </location>
</feature>
<feature type="compositionally biased region" description="Polar residues" evidence="1">
    <location>
        <begin position="375"/>
        <end position="397"/>
    </location>
</feature>
<feature type="region of interest" description="Disordered" evidence="1">
    <location>
        <begin position="1"/>
        <end position="155"/>
    </location>
</feature>
<feature type="compositionally biased region" description="Polar residues" evidence="1">
    <location>
        <begin position="181"/>
        <end position="196"/>
    </location>
</feature>
<keyword evidence="2" id="KW-0472">Membrane</keyword>
<name>A0A0U1LXM7_TALIS</name>
<feature type="compositionally biased region" description="Polar residues" evidence="1">
    <location>
        <begin position="888"/>
        <end position="903"/>
    </location>
</feature>
<evidence type="ECO:0000256" key="2">
    <source>
        <dbReference type="SAM" id="Phobius"/>
    </source>
</evidence>
<dbReference type="AlphaFoldDB" id="A0A0U1LXM7"/>
<evidence type="ECO:0000313" key="4">
    <source>
        <dbReference type="Proteomes" id="UP000054383"/>
    </source>
</evidence>
<feature type="compositionally biased region" description="Basic residues" evidence="1">
    <location>
        <begin position="86"/>
        <end position="99"/>
    </location>
</feature>
<accession>A0A0U1LXM7</accession>
<keyword evidence="4" id="KW-1185">Reference proteome</keyword>
<feature type="compositionally biased region" description="Low complexity" evidence="1">
    <location>
        <begin position="527"/>
        <end position="541"/>
    </location>
</feature>
<feature type="compositionally biased region" description="Basic and acidic residues" evidence="1">
    <location>
        <begin position="551"/>
        <end position="562"/>
    </location>
</feature>
<feature type="compositionally biased region" description="Polar residues" evidence="1">
    <location>
        <begin position="563"/>
        <end position="572"/>
    </location>
</feature>
<organism evidence="3 4">
    <name type="scientific">Talaromyces islandicus</name>
    <name type="common">Penicillium islandicum</name>
    <dbReference type="NCBI Taxonomy" id="28573"/>
    <lineage>
        <taxon>Eukaryota</taxon>
        <taxon>Fungi</taxon>
        <taxon>Dikarya</taxon>
        <taxon>Ascomycota</taxon>
        <taxon>Pezizomycotina</taxon>
        <taxon>Eurotiomycetes</taxon>
        <taxon>Eurotiomycetidae</taxon>
        <taxon>Eurotiales</taxon>
        <taxon>Trichocomaceae</taxon>
        <taxon>Talaromyces</taxon>
        <taxon>Talaromyces sect. Islandici</taxon>
    </lineage>
</organism>
<feature type="region of interest" description="Disordered" evidence="1">
    <location>
        <begin position="375"/>
        <end position="408"/>
    </location>
</feature>
<feature type="compositionally biased region" description="Polar residues" evidence="1">
    <location>
        <begin position="1"/>
        <end position="12"/>
    </location>
</feature>
<dbReference type="PANTHER" id="PTHR38426:SF1">
    <property type="entry name" value="MAINTENANCE OF TELOMERE CAPPING PROTEIN 4"/>
    <property type="match status" value="1"/>
</dbReference>
<feature type="compositionally biased region" description="Low complexity" evidence="1">
    <location>
        <begin position="27"/>
        <end position="37"/>
    </location>
</feature>
<keyword evidence="2" id="KW-0812">Transmembrane</keyword>
<feature type="region of interest" description="Disordered" evidence="1">
    <location>
        <begin position="938"/>
        <end position="961"/>
    </location>
</feature>
<feature type="region of interest" description="Disordered" evidence="1">
    <location>
        <begin position="690"/>
        <end position="729"/>
    </location>
</feature>
<dbReference type="STRING" id="28573.A0A0U1LXM7"/>
<feature type="compositionally biased region" description="Basic and acidic residues" evidence="1">
    <location>
        <begin position="486"/>
        <end position="497"/>
    </location>
</feature>
<feature type="region of interest" description="Disordered" evidence="1">
    <location>
        <begin position="777"/>
        <end position="904"/>
    </location>
</feature>
<sequence>MDGSTDPNTELEGSTLGRNSRDDGNSRSRLPSQTSSSGGFLLESAYPSSSRRSASDGYHPQLRNGRDSKNSGKRKPVGIGDEITVSKKRTTPLRGRKQQHQHEETLKTSPLAAVTNASASEDQSDLYNNNNTSTTGPGGARASNPPAAATAGGLDTDPAQIVNLALNLSESRRRSNIGRAPSTSLSNARRNVSNSAGLFVPPSDIPQRSVSGFKRTPRHPSTIMQDESFVRKAHPTILSSHDTSASVSGFLPESEQFDGELRCSDATIARVAKAKDHFELFSLYLQLLSHLPPLAHSDMKSLHTTNPGRAYNPLQSIRNRKLRFREKRQIDIESEGWKDVGKVERWLDSIETAHGHNVRDPYQCLDLPRFNITGDGNAQADQGAPSVTESRSSSVRGNHTGPKLQRPRLEWDISPAELLADAAWLEYDLNKAKVVDSNGEKLYPDTSKLKPVSGKTLQHESLSDISIVKEKKQLPTGHSVTLPNFEKSRPSSHSDRSHRGRKLRNALHIPQNTNIPDGTHVPRWTRSNSTSSESSSFGVISRGRTRKSKWERRLNHKFEKPENTSGAPSQRSESSKPSATASAPAVASQPVPLDIHDHADKGHGLISPAGSVAGKEDHRMSLEDMDSTAPNSPVQGPIFPSITANLSPPSSRSPSPRKRLPRVIGSLNERTRNIRHSFWDQGENIDAVPLDTEFRNRKDTATDSSPKDTGSPKALEPSLLPEPPYSQDEATLGNLRRSETHGLSKYPSNYESKLKGFLKGSRIAEIVGSEVTKVGDRIRRRDGGGHSRQSSYASSFVSDYRDSDDEKSDGESKPERRKWSRREPTFSDYDSGNLSQKQNGRRLSKSSISNMPALAPPIRLDSRGDLSDLDSLSPRDSRRLSSVHFTRVQPNEASASSPDITSYSDRRNSYGLGTAFNALESNRVRKFLGRGNGIPVQSVPTKPPVTGLASADPSAAKRPHVLSEESRAWSISDRSIPKLSDSTTVEKREISRCQALLLSSGIKAREIVCRAHEPRDPPPDFLVRSLITSDAPVPRIPRIDEFSYAARNLLERFENTKAGLNKSVYRFTRSGLAPLAKDVDNLEHLINESLTPRVRAAAMEAESFSTQLNTTSTLAIKQLSDALDKGLRKRNRRFRTVRRVGFVLLEWVLVGVMWWVWLVVMVFKIFRGILHGTVASIRWILWL</sequence>
<feature type="region of interest" description="Disordered" evidence="1">
    <location>
        <begin position="472"/>
        <end position="662"/>
    </location>
</feature>
<reference evidence="3 4" key="1">
    <citation type="submission" date="2015-04" db="EMBL/GenBank/DDBJ databases">
        <authorList>
            <person name="Syromyatnikov M.Y."/>
            <person name="Popov V.N."/>
        </authorList>
    </citation>
    <scope>NUCLEOTIDE SEQUENCE [LARGE SCALE GENOMIC DNA]</scope>
    <source>
        <strain evidence="3">WF-38-12</strain>
    </source>
</reference>
<feature type="region of interest" description="Disordered" evidence="1">
    <location>
        <begin position="175"/>
        <end position="220"/>
    </location>
</feature>